<evidence type="ECO:0000313" key="4">
    <source>
        <dbReference type="Proteomes" id="UP000007382"/>
    </source>
</evidence>
<protein>
    <submittedName>
        <fullName evidence="3">Uncharacterized protein</fullName>
    </submittedName>
</protein>
<keyword evidence="2" id="KW-0812">Transmembrane</keyword>
<dbReference type="KEGG" id="lfc:LFE_2012"/>
<feature type="region of interest" description="Disordered" evidence="1">
    <location>
        <begin position="87"/>
        <end position="107"/>
    </location>
</feature>
<evidence type="ECO:0000256" key="1">
    <source>
        <dbReference type="SAM" id="MobiDB-lite"/>
    </source>
</evidence>
<keyword evidence="2" id="KW-1133">Transmembrane helix</keyword>
<evidence type="ECO:0000313" key="3">
    <source>
        <dbReference type="EMBL" id="BAM07687.1"/>
    </source>
</evidence>
<dbReference type="Proteomes" id="UP000007382">
    <property type="component" value="Chromosome"/>
</dbReference>
<feature type="transmembrane region" description="Helical" evidence="2">
    <location>
        <begin position="34"/>
        <end position="52"/>
    </location>
</feature>
<accession>I0IQY8</accession>
<organism evidence="3 4">
    <name type="scientific">Leptospirillum ferrooxidans (strain C2-3)</name>
    <dbReference type="NCBI Taxonomy" id="1162668"/>
    <lineage>
        <taxon>Bacteria</taxon>
        <taxon>Pseudomonadati</taxon>
        <taxon>Nitrospirota</taxon>
        <taxon>Nitrospiria</taxon>
        <taxon>Nitrospirales</taxon>
        <taxon>Nitrospiraceae</taxon>
        <taxon>Leptospirillum</taxon>
    </lineage>
</organism>
<sequence>MTMLLFLSLATLVIALGIVSLVLGLGIRHQIRSVVALTLGGSVILAGLVLFYESMEHRKMESRADAFIVNAGAYFKYRNTHLKSRPVASKPVIPGKSNVGQKPAGVQ</sequence>
<dbReference type="AlphaFoldDB" id="I0IQY8"/>
<dbReference type="RefSeq" id="WP_014450171.1">
    <property type="nucleotide sequence ID" value="NC_017094.1"/>
</dbReference>
<keyword evidence="2" id="KW-0472">Membrane</keyword>
<reference evidence="4" key="2">
    <citation type="submission" date="2012-03" db="EMBL/GenBank/DDBJ databases">
        <title>The complete genome sequence of the pioneer microbe on fresh volcanic deposit, Leptospirillum ferrooxidans strain C2-3.</title>
        <authorList>
            <person name="Fujimura R."/>
            <person name="Sato Y."/>
            <person name="Nishizawa T."/>
            <person name="Nanba K."/>
            <person name="Oshima K."/>
            <person name="Hattori M."/>
            <person name="Kamijo T."/>
            <person name="Ohta H."/>
        </authorList>
    </citation>
    <scope>NUCLEOTIDE SEQUENCE [LARGE SCALE GENOMIC DNA]</scope>
    <source>
        <strain evidence="4">C2-3</strain>
    </source>
</reference>
<name>I0IQY8_LEPFC</name>
<dbReference type="HOGENOM" id="CLU_2206748_0_0_0"/>
<evidence type="ECO:0000256" key="2">
    <source>
        <dbReference type="SAM" id="Phobius"/>
    </source>
</evidence>
<keyword evidence="4" id="KW-1185">Reference proteome</keyword>
<gene>
    <name evidence="3" type="ordered locus">LFE_2012</name>
</gene>
<dbReference type="EMBL" id="AP012342">
    <property type="protein sequence ID" value="BAM07687.1"/>
    <property type="molecule type" value="Genomic_DNA"/>
</dbReference>
<reference evidence="3 4" key="1">
    <citation type="journal article" date="2012" name="J. Bacteriol.">
        <title>Complete Genome Sequence of Leptospirillum ferrooxidans Strain C2-3, Isolated from a Fresh Volcanic Ash Deposit on the Island of Miyake, Japan.</title>
        <authorList>
            <person name="Fujimura R."/>
            <person name="Sato Y."/>
            <person name="Nishizawa T."/>
            <person name="Oshima K."/>
            <person name="Kim S.-W."/>
            <person name="Hattori M."/>
            <person name="Kamijo T."/>
            <person name="Ohta H."/>
        </authorList>
    </citation>
    <scope>NUCLEOTIDE SEQUENCE [LARGE SCALE GENOMIC DNA]</scope>
    <source>
        <strain evidence="3 4">C2-3</strain>
    </source>
</reference>
<proteinExistence type="predicted"/>